<keyword evidence="2" id="KW-0378">Hydrolase</keyword>
<dbReference type="Gene3D" id="1.10.10.2520">
    <property type="entry name" value="Cell wall hydrolase SleB, domain 1"/>
    <property type="match status" value="1"/>
</dbReference>
<dbReference type="KEGG" id="acae:HYG86_15260"/>
<feature type="domain" description="Cell wall hydrolase SleB" evidence="1">
    <location>
        <begin position="93"/>
        <end position="195"/>
    </location>
</feature>
<dbReference type="InterPro" id="IPR011105">
    <property type="entry name" value="Cell_wall_hydrolase_SleB"/>
</dbReference>
<organism evidence="2 3">
    <name type="scientific">Alkalicella caledoniensis</name>
    <dbReference type="NCBI Taxonomy" id="2731377"/>
    <lineage>
        <taxon>Bacteria</taxon>
        <taxon>Bacillati</taxon>
        <taxon>Bacillota</taxon>
        <taxon>Clostridia</taxon>
        <taxon>Eubacteriales</taxon>
        <taxon>Proteinivoracaceae</taxon>
        <taxon>Alkalicella</taxon>
    </lineage>
</organism>
<dbReference type="RefSeq" id="WP_213166424.1">
    <property type="nucleotide sequence ID" value="NZ_CP058559.1"/>
</dbReference>
<reference evidence="2 3" key="1">
    <citation type="submission" date="2020-07" db="EMBL/GenBank/DDBJ databases">
        <title>Alkalicella. sp. LB2 genome.</title>
        <authorList>
            <person name="Postec A."/>
            <person name="Quemeneur M."/>
        </authorList>
    </citation>
    <scope>NUCLEOTIDE SEQUENCE [LARGE SCALE GENOMIC DNA]</scope>
    <source>
        <strain evidence="2 3">LB2</strain>
    </source>
</reference>
<accession>A0A7G9WBG5</accession>
<name>A0A7G9WBG5_ALKCA</name>
<dbReference type="AlphaFoldDB" id="A0A7G9WBG5"/>
<evidence type="ECO:0000259" key="1">
    <source>
        <dbReference type="Pfam" id="PF07486"/>
    </source>
</evidence>
<gene>
    <name evidence="2" type="ORF">HYG86_15260</name>
</gene>
<dbReference type="Proteomes" id="UP000516160">
    <property type="component" value="Chromosome"/>
</dbReference>
<protein>
    <submittedName>
        <fullName evidence="2">Cell wall hydrolase</fullName>
    </submittedName>
</protein>
<evidence type="ECO:0000313" key="2">
    <source>
        <dbReference type="EMBL" id="QNO16027.1"/>
    </source>
</evidence>
<dbReference type="Pfam" id="PF07486">
    <property type="entry name" value="Hydrolase_2"/>
    <property type="match status" value="1"/>
</dbReference>
<dbReference type="GO" id="GO:0016787">
    <property type="term" value="F:hydrolase activity"/>
    <property type="evidence" value="ECO:0007669"/>
    <property type="project" value="UniProtKB-KW"/>
</dbReference>
<evidence type="ECO:0000313" key="3">
    <source>
        <dbReference type="Proteomes" id="UP000516160"/>
    </source>
</evidence>
<dbReference type="EMBL" id="CP058559">
    <property type="protein sequence ID" value="QNO16027.1"/>
    <property type="molecule type" value="Genomic_DNA"/>
</dbReference>
<keyword evidence="3" id="KW-1185">Reference proteome</keyword>
<sequence>MITINKKLFLGILLSLVVFVSSSVSYITAMGWRPNFSPKIEMKVDFSDVEIDPRTLETFFALEHDYQKEPLVNGLSIAEIALLEKIVMAEAKGEPLLGQIAVVNVILNRVKSPWYPDNVREVVYQEGQFNPTWDGSLQRVKGIDSSVKKAVHQAVNGYQAVPGNTLFFLNEEIATDFTIPNTRTFHGKIGNHSFYR</sequence>
<proteinExistence type="predicted"/>
<dbReference type="InterPro" id="IPR042047">
    <property type="entry name" value="SleB_dom1"/>
</dbReference>